<dbReference type="GO" id="GO:0016791">
    <property type="term" value="F:phosphatase activity"/>
    <property type="evidence" value="ECO:0007669"/>
    <property type="project" value="TreeGrafter"/>
</dbReference>
<evidence type="ECO:0000256" key="2">
    <source>
        <dbReference type="ARBA" id="ARBA00022842"/>
    </source>
</evidence>
<proteinExistence type="predicted"/>
<dbReference type="InterPro" id="IPR036412">
    <property type="entry name" value="HAD-like_sf"/>
</dbReference>
<reference evidence="4" key="1">
    <citation type="submission" date="2019-07" db="EMBL/GenBank/DDBJ databases">
        <title>Overview of O-antigen diversity of Escherichia albertii, an emerging enteropathogen; genetic structure, serology, and development of O-genotyping method.</title>
        <authorList>
            <person name="Ooka T."/>
            <person name="Seto K."/>
            <person name="Ogura Y."/>
            <person name="Iguchi A."/>
            <person name="Imura N."/>
            <person name="Honda M."/>
            <person name="Etoh Y."/>
            <person name="Ikeda T."/>
            <person name="Sugitani W."/>
            <person name="Konno T."/>
            <person name="Kawano K."/>
            <person name="Kudo Y."/>
            <person name="Murakami K."/>
            <person name="Hayashi T."/>
            <person name="Nishi J."/>
        </authorList>
    </citation>
    <scope>NUCLEOTIDE SEQUENCE</scope>
    <source>
        <strain evidence="4">V3-1al</strain>
    </source>
</reference>
<dbReference type="InterPro" id="IPR005835">
    <property type="entry name" value="NTP_transferase_dom"/>
</dbReference>
<dbReference type="EMBL" id="LC494338">
    <property type="protein sequence ID" value="BBM62822.1"/>
    <property type="molecule type" value="Genomic_DNA"/>
</dbReference>
<dbReference type="CDD" id="cd02523">
    <property type="entry name" value="PC_cytidylyltransferase"/>
    <property type="match status" value="1"/>
</dbReference>
<protein>
    <submittedName>
        <fullName evidence="4">Predicted glycosyltransferase, GTA type superfamily</fullName>
    </submittedName>
</protein>
<dbReference type="SUPFAM" id="SSF56784">
    <property type="entry name" value="HAD-like"/>
    <property type="match status" value="1"/>
</dbReference>
<dbReference type="Pfam" id="PF00483">
    <property type="entry name" value="NTP_transferase"/>
    <property type="match status" value="1"/>
</dbReference>
<keyword evidence="4" id="KW-0808">Transferase</keyword>
<dbReference type="AlphaFoldDB" id="A0A5A4U8E4"/>
<organism evidence="4">
    <name type="scientific">Escherichia albertii</name>
    <dbReference type="NCBI Taxonomy" id="208962"/>
    <lineage>
        <taxon>Bacteria</taxon>
        <taxon>Pseudomonadati</taxon>
        <taxon>Pseudomonadota</taxon>
        <taxon>Gammaproteobacteria</taxon>
        <taxon>Enterobacterales</taxon>
        <taxon>Enterobacteriaceae</taxon>
        <taxon>Escherichia</taxon>
    </lineage>
</organism>
<dbReference type="Gene3D" id="3.40.50.1000">
    <property type="entry name" value="HAD superfamily/HAD-like"/>
    <property type="match status" value="2"/>
</dbReference>
<keyword evidence="2" id="KW-0460">Magnesium</keyword>
<evidence type="ECO:0000259" key="3">
    <source>
        <dbReference type="Pfam" id="PF00483"/>
    </source>
</evidence>
<feature type="domain" description="Nucleotidyl transferase" evidence="3">
    <location>
        <begin position="3"/>
        <end position="112"/>
    </location>
</feature>
<dbReference type="Pfam" id="PF13344">
    <property type="entry name" value="Hydrolase_6"/>
    <property type="match status" value="1"/>
</dbReference>
<dbReference type="NCBIfam" id="TIGR01460">
    <property type="entry name" value="HAD-SF-IIA"/>
    <property type="match status" value="1"/>
</dbReference>
<accession>A0A5A4U8E4</accession>
<dbReference type="PANTHER" id="PTHR19288">
    <property type="entry name" value="4-NITROPHENYLPHOSPHATASE-RELATED"/>
    <property type="match status" value="1"/>
</dbReference>
<name>A0A5A4U8E4_ESCAL</name>
<dbReference type="GO" id="GO:0046872">
    <property type="term" value="F:metal ion binding"/>
    <property type="evidence" value="ECO:0007669"/>
    <property type="project" value="UniProtKB-KW"/>
</dbReference>
<dbReference type="RefSeq" id="WP_149541875.1">
    <property type="nucleotide sequence ID" value="NZ_BJWT01000046.1"/>
</dbReference>
<dbReference type="Gene3D" id="3.90.550.10">
    <property type="entry name" value="Spore Coat Polysaccharide Biosynthesis Protein SpsA, Chain A"/>
    <property type="match status" value="1"/>
</dbReference>
<dbReference type="InterPro" id="IPR006357">
    <property type="entry name" value="HAD-SF_hydro_IIA"/>
</dbReference>
<dbReference type="GO" id="GO:0016779">
    <property type="term" value="F:nucleotidyltransferase activity"/>
    <property type="evidence" value="ECO:0007669"/>
    <property type="project" value="UniProtKB-ARBA"/>
</dbReference>
<dbReference type="PANTHER" id="PTHR19288:SF46">
    <property type="entry name" value="HALOACID DEHALOGENASE-LIKE HYDROLASE DOMAIN-CONTAINING PROTEIN 2"/>
    <property type="match status" value="1"/>
</dbReference>
<evidence type="ECO:0000313" key="4">
    <source>
        <dbReference type="EMBL" id="BBM62822.1"/>
    </source>
</evidence>
<dbReference type="GO" id="GO:0005737">
    <property type="term" value="C:cytoplasm"/>
    <property type="evidence" value="ECO:0007669"/>
    <property type="project" value="TreeGrafter"/>
</dbReference>
<dbReference type="InterPro" id="IPR029044">
    <property type="entry name" value="Nucleotide-diphossugar_trans"/>
</dbReference>
<dbReference type="SUPFAM" id="SSF53448">
    <property type="entry name" value="Nucleotide-diphospho-sugar transferases"/>
    <property type="match status" value="1"/>
</dbReference>
<sequence>MNGVILAAGVGSRLRPITSNKPKCLVKVAGIPILEYQLNAYRQAGINNIYIIVGYEGEKIRNYCKYIKDLNITIVENDEYETTNNMYSLYLLKDIIYNKPFILNNADLAIHNSIIKNLTEDKRDNLIAVDVGTFYDESMKVTVSNDFVSNIAKNITEKDSYGCSIDIYKFSASSSSIFFDEIERIILGEKNKKDWTEVAMQRLFIEARLCFGICNIHGLPWVEIDNYDDLAYADEVFSEYSSKILQYKNYCFDLDGTVYLGNIVFTDVVNYINRLKEQGKLIRFLSNNSSKNKDEYVDKLKKIGINVSKDDIRLSTDSVIYFLKQQEVERVYVVGTKSLQKEIIDAGFEICSHKPDFVLLGYDTELTYSKLTNACRLINSGIDYIATHCDNFCPSEHGPIPDIGAIIKLLEVTTGKSPYKIFGKPNSDLLELIMQSDKVGKKELLMIGDRLHTDIKMANIANVDSVLVLSGDTKRDEVEDSCIKPTYILRKFSIPE</sequence>
<dbReference type="InterPro" id="IPR023214">
    <property type="entry name" value="HAD_sf"/>
</dbReference>
<keyword evidence="1" id="KW-0479">Metal-binding</keyword>
<evidence type="ECO:0000256" key="1">
    <source>
        <dbReference type="ARBA" id="ARBA00022723"/>
    </source>
</evidence>
<dbReference type="Pfam" id="PF13242">
    <property type="entry name" value="Hydrolase_like"/>
    <property type="match status" value="1"/>
</dbReference>